<dbReference type="InterPro" id="IPR054608">
    <property type="entry name" value="SYY-like_C"/>
</dbReference>
<evidence type="ECO:0000256" key="3">
    <source>
        <dbReference type="ARBA" id="ARBA00022840"/>
    </source>
</evidence>
<dbReference type="Gene3D" id="1.10.240.10">
    <property type="entry name" value="Tyrosyl-Transfer RNA Synthetase"/>
    <property type="match status" value="1"/>
</dbReference>
<keyword evidence="2 8" id="KW-0547">Nucleotide-binding</keyword>
<dbReference type="Gene3D" id="3.40.50.620">
    <property type="entry name" value="HUPs"/>
    <property type="match status" value="1"/>
</dbReference>
<proteinExistence type="inferred from homology"/>
<comment type="catalytic activity">
    <reaction evidence="7 8">
        <text>tRNA(Tyr) + L-tyrosine + ATP = L-tyrosyl-tRNA(Tyr) + AMP + diphosphate + H(+)</text>
        <dbReference type="Rhea" id="RHEA:10220"/>
        <dbReference type="Rhea" id="RHEA-COMP:9706"/>
        <dbReference type="Rhea" id="RHEA-COMP:9707"/>
        <dbReference type="ChEBI" id="CHEBI:15378"/>
        <dbReference type="ChEBI" id="CHEBI:30616"/>
        <dbReference type="ChEBI" id="CHEBI:33019"/>
        <dbReference type="ChEBI" id="CHEBI:58315"/>
        <dbReference type="ChEBI" id="CHEBI:78442"/>
        <dbReference type="ChEBI" id="CHEBI:78536"/>
        <dbReference type="ChEBI" id="CHEBI:456215"/>
        <dbReference type="EC" id="6.1.1.1"/>
    </reaction>
</comment>
<evidence type="ECO:0000256" key="7">
    <source>
        <dbReference type="ARBA" id="ARBA00048248"/>
    </source>
</evidence>
<dbReference type="PANTHER" id="PTHR11766">
    <property type="entry name" value="TYROSYL-TRNA SYNTHETASE"/>
    <property type="match status" value="1"/>
</dbReference>
<evidence type="ECO:0000256" key="2">
    <source>
        <dbReference type="ARBA" id="ARBA00022741"/>
    </source>
</evidence>
<dbReference type="Pfam" id="PF22421">
    <property type="entry name" value="SYY_C-terminal"/>
    <property type="match status" value="1"/>
</dbReference>
<dbReference type="InterPro" id="IPR024107">
    <property type="entry name" value="Tyr-tRNA-ligase_bac_1"/>
</dbReference>
<keyword evidence="8" id="KW-0963">Cytoplasm</keyword>
<evidence type="ECO:0000259" key="10">
    <source>
        <dbReference type="Pfam" id="PF22421"/>
    </source>
</evidence>
<dbReference type="GO" id="GO:0004831">
    <property type="term" value="F:tyrosine-tRNA ligase activity"/>
    <property type="evidence" value="ECO:0007669"/>
    <property type="project" value="UniProtKB-EC"/>
</dbReference>
<keyword evidence="3 8" id="KW-0067">ATP-binding</keyword>
<organism evidence="11 12">
    <name type="scientific">Streptacidiphilus cavernicola</name>
    <dbReference type="NCBI Taxonomy" id="3342716"/>
    <lineage>
        <taxon>Bacteria</taxon>
        <taxon>Bacillati</taxon>
        <taxon>Actinomycetota</taxon>
        <taxon>Actinomycetes</taxon>
        <taxon>Kitasatosporales</taxon>
        <taxon>Streptomycetaceae</taxon>
        <taxon>Streptacidiphilus</taxon>
    </lineage>
</organism>
<dbReference type="RefSeq" id="WP_380539424.1">
    <property type="nucleotide sequence ID" value="NZ_JBHFAB010000020.1"/>
</dbReference>
<evidence type="ECO:0000256" key="9">
    <source>
        <dbReference type="PROSITE-ProRule" id="PRU00182"/>
    </source>
</evidence>
<dbReference type="SUPFAM" id="SSF55174">
    <property type="entry name" value="Alpha-L RNA-binding motif"/>
    <property type="match status" value="1"/>
</dbReference>
<dbReference type="PRINTS" id="PR01040">
    <property type="entry name" value="TRNASYNTHTYR"/>
</dbReference>
<protein>
    <recommendedName>
        <fullName evidence="8">Tyrosine--tRNA ligase</fullName>
        <ecNumber evidence="8">6.1.1.1</ecNumber>
    </recommendedName>
    <alternativeName>
        <fullName evidence="8">Tyrosyl-tRNA synthetase</fullName>
        <shortName evidence="8">TyrRS</shortName>
    </alternativeName>
</protein>
<comment type="function">
    <text evidence="8">Catalyzes the attachment of tyrosine to tRNA(Tyr) in a two-step reaction: tyrosine is first activated by ATP to form Tyr-AMP and then transferred to the acceptor end of tRNA(Tyr).</text>
</comment>
<evidence type="ECO:0000256" key="5">
    <source>
        <dbReference type="ARBA" id="ARBA00022917"/>
    </source>
</evidence>
<feature type="domain" description="Tyrosine--tRNA ligase SYY-like C-terminal" evidence="10">
    <location>
        <begin position="339"/>
        <end position="412"/>
    </location>
</feature>
<comment type="similarity">
    <text evidence="8">Belongs to the class-I aminoacyl-tRNA synthetase family. TyrS type 1 subfamily.</text>
</comment>
<dbReference type="PROSITE" id="PS50889">
    <property type="entry name" value="S4"/>
    <property type="match status" value="1"/>
</dbReference>
<dbReference type="Gene3D" id="3.10.290.10">
    <property type="entry name" value="RNA-binding S4 domain"/>
    <property type="match status" value="1"/>
</dbReference>
<feature type="binding site" evidence="8">
    <location>
        <position position="170"/>
    </location>
    <ligand>
        <name>L-tyrosine</name>
        <dbReference type="ChEBI" id="CHEBI:58315"/>
    </ligand>
</feature>
<gene>
    <name evidence="8 11" type="primary">tyrS</name>
    <name evidence="11" type="ORF">ACEZDE_24020</name>
</gene>
<dbReference type="InterPro" id="IPR024088">
    <property type="entry name" value="Tyr-tRNA-ligase_bac-type"/>
</dbReference>
<sequence length="423" mass="46572">MTDIVDELKWRGLIALSTDEDALRKAFADGPVTFYCGFDPTASSMHMGNLVQLLTMRRIQDAGNFPLPLAGGATGLIGDPRPTSERTLNDPETVAAWAQRFRNQFERFLDFEGPYAAKIVNNLDWTSGLSAISLLRDIGKYFRVNTMIAKEAVARRLNSDAGISYTEFSYQVLQGMDYLELNRRYGCTLQTGGSDQWGNLTAGTELIRKADGKSVHALGTPLIVKADGTKFGKTETGTIWLDPELTSPYAFYQFWLNADDRDVANYLRIFTFRSREEIEELERQTVEKPAARAAQRALAEDLTALVHGQDQLDRAVAASRALFGQGELSDLDARTLDAAVAELPQAAVDELPTVVDLLAATGLVPSKSAARRAVKEGGAYLNNTKVTDEEATPTEADLLHGRWLLLRRGKRSLAAVEFTRTAV</sequence>
<dbReference type="InterPro" id="IPR014729">
    <property type="entry name" value="Rossmann-like_a/b/a_fold"/>
</dbReference>
<feature type="binding site" evidence="8">
    <location>
        <position position="233"/>
    </location>
    <ligand>
        <name>ATP</name>
        <dbReference type="ChEBI" id="CHEBI:30616"/>
    </ligand>
</feature>
<accession>A0ABV6W184</accession>
<evidence type="ECO:0000256" key="6">
    <source>
        <dbReference type="ARBA" id="ARBA00023146"/>
    </source>
</evidence>
<dbReference type="InterPro" id="IPR036986">
    <property type="entry name" value="S4_RNA-bd_sf"/>
</dbReference>
<evidence type="ECO:0000313" key="11">
    <source>
        <dbReference type="EMBL" id="MFC1419678.1"/>
    </source>
</evidence>
<feature type="binding site" evidence="8">
    <location>
        <position position="35"/>
    </location>
    <ligand>
        <name>L-tyrosine</name>
        <dbReference type="ChEBI" id="CHEBI:58315"/>
    </ligand>
</feature>
<evidence type="ECO:0000313" key="12">
    <source>
        <dbReference type="Proteomes" id="UP001592531"/>
    </source>
</evidence>
<dbReference type="EC" id="6.1.1.1" evidence="8"/>
<keyword evidence="6 8" id="KW-0030">Aminoacyl-tRNA synthetase</keyword>
<evidence type="ECO:0000256" key="8">
    <source>
        <dbReference type="HAMAP-Rule" id="MF_02006"/>
    </source>
</evidence>
<dbReference type="EMBL" id="JBHFAB010000020">
    <property type="protein sequence ID" value="MFC1419678.1"/>
    <property type="molecule type" value="Genomic_DNA"/>
</dbReference>
<dbReference type="InterPro" id="IPR002305">
    <property type="entry name" value="aa-tRNA-synth_Ic"/>
</dbReference>
<dbReference type="Pfam" id="PF00579">
    <property type="entry name" value="tRNA-synt_1b"/>
    <property type="match status" value="1"/>
</dbReference>
<comment type="caution">
    <text evidence="8">Lacks conserved residue(s) required for the propagation of feature annotation.</text>
</comment>
<keyword evidence="1 8" id="KW-0436">Ligase</keyword>
<dbReference type="Proteomes" id="UP001592531">
    <property type="component" value="Unassembled WGS sequence"/>
</dbReference>
<dbReference type="HAMAP" id="MF_02006">
    <property type="entry name" value="Tyr_tRNA_synth_type1"/>
    <property type="match status" value="1"/>
</dbReference>
<name>A0ABV6W184_9ACTN</name>
<keyword evidence="4 9" id="KW-0694">RNA-binding</keyword>
<keyword evidence="12" id="KW-1185">Reference proteome</keyword>
<dbReference type="NCBIfam" id="TIGR00234">
    <property type="entry name" value="tyrS"/>
    <property type="match status" value="1"/>
</dbReference>
<comment type="caution">
    <text evidence="11">The sequence shown here is derived from an EMBL/GenBank/DDBJ whole genome shotgun (WGS) entry which is preliminary data.</text>
</comment>
<feature type="binding site" evidence="8">
    <location>
        <position position="174"/>
    </location>
    <ligand>
        <name>L-tyrosine</name>
        <dbReference type="ChEBI" id="CHEBI:58315"/>
    </ligand>
</feature>
<comment type="subunit">
    <text evidence="8">Homodimer.</text>
</comment>
<keyword evidence="5 8" id="KW-0648">Protein biosynthesis</keyword>
<dbReference type="PANTHER" id="PTHR11766:SF0">
    <property type="entry name" value="TYROSINE--TRNA LIGASE, MITOCHONDRIAL"/>
    <property type="match status" value="1"/>
</dbReference>
<evidence type="ECO:0000256" key="4">
    <source>
        <dbReference type="ARBA" id="ARBA00022884"/>
    </source>
</evidence>
<dbReference type="InterPro" id="IPR002307">
    <property type="entry name" value="Tyr-tRNA-ligase"/>
</dbReference>
<reference evidence="11 12" key="1">
    <citation type="submission" date="2024-09" db="EMBL/GenBank/DDBJ databases">
        <authorList>
            <person name="Lee S.D."/>
        </authorList>
    </citation>
    <scope>NUCLEOTIDE SEQUENCE [LARGE SCALE GENOMIC DNA]</scope>
    <source>
        <strain evidence="11 12">N8-3</strain>
    </source>
</reference>
<evidence type="ECO:0000256" key="1">
    <source>
        <dbReference type="ARBA" id="ARBA00022598"/>
    </source>
</evidence>
<dbReference type="CDD" id="cd00805">
    <property type="entry name" value="TyrRS_core"/>
    <property type="match status" value="1"/>
</dbReference>
<feature type="short sequence motif" description="'KMSKS' region" evidence="8">
    <location>
        <begin position="230"/>
        <end position="234"/>
    </location>
</feature>
<comment type="subcellular location">
    <subcellularLocation>
        <location evidence="8">Cytoplasm</location>
    </subcellularLocation>
</comment>
<dbReference type="SUPFAM" id="SSF52374">
    <property type="entry name" value="Nucleotidylyl transferase"/>
    <property type="match status" value="1"/>
</dbReference>